<evidence type="ECO:0000256" key="1">
    <source>
        <dbReference type="SAM" id="Phobius"/>
    </source>
</evidence>
<keyword evidence="1" id="KW-0472">Membrane</keyword>
<name>A0A841KHF8_9HYPH</name>
<feature type="transmembrane region" description="Helical" evidence="1">
    <location>
        <begin position="63"/>
        <end position="85"/>
    </location>
</feature>
<evidence type="ECO:0000313" key="2">
    <source>
        <dbReference type="EMBL" id="MBB6168833.1"/>
    </source>
</evidence>
<keyword evidence="1" id="KW-1133">Transmembrane helix</keyword>
<dbReference type="EMBL" id="JACHEH010000005">
    <property type="protein sequence ID" value="MBB6168833.1"/>
    <property type="molecule type" value="Genomic_DNA"/>
</dbReference>
<feature type="transmembrane region" description="Helical" evidence="1">
    <location>
        <begin position="40"/>
        <end position="57"/>
    </location>
</feature>
<dbReference type="Proteomes" id="UP000588017">
    <property type="component" value="Unassembled WGS sequence"/>
</dbReference>
<proteinExistence type="predicted"/>
<gene>
    <name evidence="2" type="ORF">HNQ73_002470</name>
</gene>
<accession>A0A841KHF8</accession>
<keyword evidence="1" id="KW-0812">Transmembrane</keyword>
<dbReference type="PANTHER" id="PTHR30576">
    <property type="entry name" value="COLANIC BIOSYNTHESIS UDP-GLUCOSE LIPID CARRIER TRANSFERASE"/>
    <property type="match status" value="1"/>
</dbReference>
<dbReference type="PANTHER" id="PTHR30576:SF21">
    <property type="entry name" value="UDP-GLUCOSE:UNDECAPRENYL-PHOSPHATE GLUCOSE-1-PHOSPHATE TRANSFERASE"/>
    <property type="match status" value="1"/>
</dbReference>
<evidence type="ECO:0000313" key="3">
    <source>
        <dbReference type="Proteomes" id="UP000588017"/>
    </source>
</evidence>
<feature type="transmembrane region" description="Helical" evidence="1">
    <location>
        <begin position="229"/>
        <end position="250"/>
    </location>
</feature>
<dbReference type="GO" id="GO:0009242">
    <property type="term" value="P:colanic acid biosynthetic process"/>
    <property type="evidence" value="ECO:0007669"/>
    <property type="project" value="TreeGrafter"/>
</dbReference>
<dbReference type="GO" id="GO:0089702">
    <property type="term" value="F:undecaprenyl-phosphate glucose phosphotransferase activity"/>
    <property type="evidence" value="ECO:0007669"/>
    <property type="project" value="TreeGrafter"/>
</dbReference>
<sequence length="264" mass="27596">MALVFCAAVASATVVLVFGRRGYEMPGLTDAGATAMRRRIWLGVMMVAAVVAFPTGLGDGLSPAAVCIVGLVGLGVVSLTGRLFLAAARFALLSGYLGPSRILLVGDRACMTSATKALDTDALGLEVVGHVDAALFDAGPACRASVLDFARQQGVEEVFIALPWSDDARIVRILRDLAELPVAVHLCPDRIGGRFPPSRLRLLGGRAFMQLAHAPLDGNRAALKRCFDVAVAATALVVLAPLLVVIAMAVRLDTPGPALSRQRC</sequence>
<dbReference type="AlphaFoldDB" id="A0A841KHF8"/>
<dbReference type="Pfam" id="PF13727">
    <property type="entry name" value="CoA_binding_3"/>
    <property type="match status" value="1"/>
</dbReference>
<reference evidence="2 3" key="1">
    <citation type="submission" date="2020-08" db="EMBL/GenBank/DDBJ databases">
        <title>Genomic Encyclopedia of Type Strains, Phase IV (KMG-IV): sequencing the most valuable type-strain genomes for metagenomic binning, comparative biology and taxonomic classification.</title>
        <authorList>
            <person name="Goeker M."/>
        </authorList>
    </citation>
    <scope>NUCLEOTIDE SEQUENCE [LARGE SCALE GENOMIC DNA]</scope>
    <source>
        <strain evidence="2 3">DSM 101465</strain>
    </source>
</reference>
<dbReference type="RefSeq" id="WP_183335154.1">
    <property type="nucleotide sequence ID" value="NZ_BMHX01000005.1"/>
</dbReference>
<comment type="caution">
    <text evidence="2">The sequence shown here is derived from an EMBL/GenBank/DDBJ whole genome shotgun (WGS) entry which is preliminary data.</text>
</comment>
<keyword evidence="3" id="KW-1185">Reference proteome</keyword>
<organism evidence="2 3">
    <name type="scientific">Chelatococcus composti</name>
    <dbReference type="NCBI Taxonomy" id="1743235"/>
    <lineage>
        <taxon>Bacteria</taxon>
        <taxon>Pseudomonadati</taxon>
        <taxon>Pseudomonadota</taxon>
        <taxon>Alphaproteobacteria</taxon>
        <taxon>Hyphomicrobiales</taxon>
        <taxon>Chelatococcaceae</taxon>
        <taxon>Chelatococcus</taxon>
    </lineage>
</organism>
<protein>
    <submittedName>
        <fullName evidence="2">FlaA1/EpsC-like NDP-sugar epimerase</fullName>
    </submittedName>
</protein>